<evidence type="ECO:0000313" key="1">
    <source>
        <dbReference type="EMBL" id="GBM67965.1"/>
    </source>
</evidence>
<dbReference type="EMBL" id="BGPR01002114">
    <property type="protein sequence ID" value="GBM67965.1"/>
    <property type="molecule type" value="Genomic_DNA"/>
</dbReference>
<name>A0A4Y2HRX3_ARAVE</name>
<accession>A0A4Y2HRX3</accession>
<reference evidence="1 2" key="1">
    <citation type="journal article" date="2019" name="Sci. Rep.">
        <title>Orb-weaving spider Araneus ventricosus genome elucidates the spidroin gene catalogue.</title>
        <authorList>
            <person name="Kono N."/>
            <person name="Nakamura H."/>
            <person name="Ohtoshi R."/>
            <person name="Moran D.A.P."/>
            <person name="Shinohara A."/>
            <person name="Yoshida Y."/>
            <person name="Fujiwara M."/>
            <person name="Mori M."/>
            <person name="Tomita M."/>
            <person name="Arakawa K."/>
        </authorList>
    </citation>
    <scope>NUCLEOTIDE SEQUENCE [LARGE SCALE GENOMIC DNA]</scope>
</reference>
<dbReference type="AlphaFoldDB" id="A0A4Y2HRX3"/>
<organism evidence="1 2">
    <name type="scientific">Araneus ventricosus</name>
    <name type="common">Orbweaver spider</name>
    <name type="synonym">Epeira ventricosa</name>
    <dbReference type="NCBI Taxonomy" id="182803"/>
    <lineage>
        <taxon>Eukaryota</taxon>
        <taxon>Metazoa</taxon>
        <taxon>Ecdysozoa</taxon>
        <taxon>Arthropoda</taxon>
        <taxon>Chelicerata</taxon>
        <taxon>Arachnida</taxon>
        <taxon>Araneae</taxon>
        <taxon>Araneomorphae</taxon>
        <taxon>Entelegynae</taxon>
        <taxon>Araneoidea</taxon>
        <taxon>Araneidae</taxon>
        <taxon>Araneus</taxon>
    </lineage>
</organism>
<keyword evidence="2" id="KW-1185">Reference proteome</keyword>
<dbReference type="PANTHER" id="PTHR46409">
    <property type="entry name" value="HTH PSQ-TYPE DOMAIN-CONTAINING PROTEIN"/>
    <property type="match status" value="1"/>
</dbReference>
<dbReference type="PANTHER" id="PTHR46409:SF1">
    <property type="entry name" value="HTH PSQ-TYPE DOMAIN-CONTAINING PROTEIN"/>
    <property type="match status" value="1"/>
</dbReference>
<comment type="caution">
    <text evidence="1">The sequence shown here is derived from an EMBL/GenBank/DDBJ whole genome shotgun (WGS) entry which is preliminary data.</text>
</comment>
<dbReference type="Proteomes" id="UP000499080">
    <property type="component" value="Unassembled WGS sequence"/>
</dbReference>
<gene>
    <name evidence="1" type="ORF">AVEN_150013_1</name>
</gene>
<evidence type="ECO:0000313" key="2">
    <source>
        <dbReference type="Proteomes" id="UP000499080"/>
    </source>
</evidence>
<proteinExistence type="predicted"/>
<sequence length="86" mass="9589">MNWKQCEVIEPPFTRHLSDEDLSACIEESSPLLAPICNHPCHTQEMKRIMKTVTEASSKISGSSASDGSVRVRFVDRKSMPGIIDK</sequence>
<protein>
    <submittedName>
        <fullName evidence="1">Uncharacterized protein</fullName>
    </submittedName>
</protein>